<accession>A0A9J6GE65</accession>
<organism evidence="1 2">
    <name type="scientific">Haemaphysalis longicornis</name>
    <name type="common">Bush tick</name>
    <dbReference type="NCBI Taxonomy" id="44386"/>
    <lineage>
        <taxon>Eukaryota</taxon>
        <taxon>Metazoa</taxon>
        <taxon>Ecdysozoa</taxon>
        <taxon>Arthropoda</taxon>
        <taxon>Chelicerata</taxon>
        <taxon>Arachnida</taxon>
        <taxon>Acari</taxon>
        <taxon>Parasitiformes</taxon>
        <taxon>Ixodida</taxon>
        <taxon>Ixodoidea</taxon>
        <taxon>Ixodidae</taxon>
        <taxon>Haemaphysalinae</taxon>
        <taxon>Haemaphysalis</taxon>
    </lineage>
</organism>
<reference evidence="1 2" key="1">
    <citation type="journal article" date="2020" name="Cell">
        <title>Large-Scale Comparative Analyses of Tick Genomes Elucidate Their Genetic Diversity and Vector Capacities.</title>
        <authorList>
            <consortium name="Tick Genome and Microbiome Consortium (TIGMIC)"/>
            <person name="Jia N."/>
            <person name="Wang J."/>
            <person name="Shi W."/>
            <person name="Du L."/>
            <person name="Sun Y."/>
            <person name="Zhan W."/>
            <person name="Jiang J.F."/>
            <person name="Wang Q."/>
            <person name="Zhang B."/>
            <person name="Ji P."/>
            <person name="Bell-Sakyi L."/>
            <person name="Cui X.M."/>
            <person name="Yuan T.T."/>
            <person name="Jiang B.G."/>
            <person name="Yang W.F."/>
            <person name="Lam T.T."/>
            <person name="Chang Q.C."/>
            <person name="Ding S.J."/>
            <person name="Wang X.J."/>
            <person name="Zhu J.G."/>
            <person name="Ruan X.D."/>
            <person name="Zhao L."/>
            <person name="Wei J.T."/>
            <person name="Ye R.Z."/>
            <person name="Que T.C."/>
            <person name="Du C.H."/>
            <person name="Zhou Y.H."/>
            <person name="Cheng J.X."/>
            <person name="Dai P.F."/>
            <person name="Guo W.B."/>
            <person name="Han X.H."/>
            <person name="Huang E.J."/>
            <person name="Li L.F."/>
            <person name="Wei W."/>
            <person name="Gao Y.C."/>
            <person name="Liu J.Z."/>
            <person name="Shao H.Z."/>
            <person name="Wang X."/>
            <person name="Wang C.C."/>
            <person name="Yang T.C."/>
            <person name="Huo Q.B."/>
            <person name="Li W."/>
            <person name="Chen H.Y."/>
            <person name="Chen S.E."/>
            <person name="Zhou L.G."/>
            <person name="Ni X.B."/>
            <person name="Tian J.H."/>
            <person name="Sheng Y."/>
            <person name="Liu T."/>
            <person name="Pan Y.S."/>
            <person name="Xia L.Y."/>
            <person name="Li J."/>
            <person name="Zhao F."/>
            <person name="Cao W.C."/>
        </authorList>
    </citation>
    <scope>NUCLEOTIDE SEQUENCE [LARGE SCALE GENOMIC DNA]</scope>
    <source>
        <strain evidence="1">HaeL-2018</strain>
    </source>
</reference>
<name>A0A9J6GE65_HAELO</name>
<evidence type="ECO:0000313" key="2">
    <source>
        <dbReference type="Proteomes" id="UP000821853"/>
    </source>
</evidence>
<gene>
    <name evidence="1" type="ORF">HPB48_012972</name>
</gene>
<protein>
    <submittedName>
        <fullName evidence="1">Uncharacterized protein</fullName>
    </submittedName>
</protein>
<evidence type="ECO:0000313" key="1">
    <source>
        <dbReference type="EMBL" id="KAH9373095.1"/>
    </source>
</evidence>
<sequence>MKLTNSEKSMLHVIIRKSIKCALGLPSNTSTANILGIGVSNTLDELIEAANASEQQRPLSRKASPRISEHLGYPRGEIVKDRKELHNHPSEKLMASLLLTNMTTTHHDATRK</sequence>
<dbReference type="AlphaFoldDB" id="A0A9J6GE65"/>
<comment type="caution">
    <text evidence="1">The sequence shown here is derived from an EMBL/GenBank/DDBJ whole genome shotgun (WGS) entry which is preliminary data.</text>
</comment>
<dbReference type="OrthoDB" id="6513536at2759"/>
<dbReference type="EMBL" id="JABSTR010000006">
    <property type="protein sequence ID" value="KAH9373095.1"/>
    <property type="molecule type" value="Genomic_DNA"/>
</dbReference>
<proteinExistence type="predicted"/>
<dbReference type="Proteomes" id="UP000821853">
    <property type="component" value="Chromosome 4"/>
</dbReference>
<keyword evidence="2" id="KW-1185">Reference proteome</keyword>
<dbReference type="VEuPathDB" id="VectorBase:HLOH_056669"/>